<feature type="disulfide bond" evidence="2">
    <location>
        <begin position="325"/>
        <end position="362"/>
    </location>
</feature>
<dbReference type="OrthoDB" id="771136at2759"/>
<dbReference type="PRINTS" id="PR00792">
    <property type="entry name" value="PEPSIN"/>
</dbReference>
<gene>
    <name evidence="4" type="ORF">G7Y89_g14386</name>
</gene>
<comment type="similarity">
    <text evidence="1">Belongs to the peptidase A1 family.</text>
</comment>
<dbReference type="InterPro" id="IPR001461">
    <property type="entry name" value="Aspartic_peptidase_A1"/>
</dbReference>
<evidence type="ECO:0000259" key="3">
    <source>
        <dbReference type="PROSITE" id="PS51767"/>
    </source>
</evidence>
<evidence type="ECO:0000313" key="5">
    <source>
        <dbReference type="Proteomes" id="UP000566819"/>
    </source>
</evidence>
<dbReference type="GO" id="GO:0006508">
    <property type="term" value="P:proteolysis"/>
    <property type="evidence" value="ECO:0007669"/>
    <property type="project" value="InterPro"/>
</dbReference>
<name>A0A8H4VVL7_9HELO</name>
<dbReference type="Proteomes" id="UP000566819">
    <property type="component" value="Unassembled WGS sequence"/>
</dbReference>
<sequence>MYAAPILVCIGSAISIHGATFRAPIEQQQQLVTLQAQEHIACRGYRCEQHRHAHVGVTQTAPLWDSWEQTYVTRLSIGTPPQFFNMLLSISSSDLVVLSSHCIRTGDHNCGNVSTYNSSLSSSYISHEDRFWGQYNRGFSANKLSEDLLHFAAIDLPHQKFAEASWFIKIDYFPFFNRDDYTWDGILGLAYNNLSSPLNLTNPIQSMKKRGLLDRNIFSLKLPRGRDAGELLFGDVNKDLFIGSLKKLPVIVAPSKAEFFTGQWVIPATSVGAGNGSAEFGEGSEATLDSDYPMIGFPADIAFLLNDYLGFKWERGSKTPPAVNCQKRGEMENITITLGEHDFILTPWDYTVEIDADGLTLCVTVIWPMPDRVTGIIALGSAFLRKFYTVFDLDDMTVGFAELAPVKAATSNDFSLKVDLKR</sequence>
<dbReference type="PANTHER" id="PTHR47966:SF51">
    <property type="entry name" value="BETA-SITE APP-CLEAVING ENZYME, ISOFORM A-RELATED"/>
    <property type="match status" value="1"/>
</dbReference>
<feature type="domain" description="Peptidase A1" evidence="3">
    <location>
        <begin position="71"/>
        <end position="401"/>
    </location>
</feature>
<organism evidence="4 5">
    <name type="scientific">Cudoniella acicularis</name>
    <dbReference type="NCBI Taxonomy" id="354080"/>
    <lineage>
        <taxon>Eukaryota</taxon>
        <taxon>Fungi</taxon>
        <taxon>Dikarya</taxon>
        <taxon>Ascomycota</taxon>
        <taxon>Pezizomycotina</taxon>
        <taxon>Leotiomycetes</taxon>
        <taxon>Helotiales</taxon>
        <taxon>Tricladiaceae</taxon>
        <taxon>Cudoniella</taxon>
    </lineage>
</organism>
<dbReference type="GO" id="GO:0004190">
    <property type="term" value="F:aspartic-type endopeptidase activity"/>
    <property type="evidence" value="ECO:0007669"/>
    <property type="project" value="InterPro"/>
</dbReference>
<protein>
    <recommendedName>
        <fullName evidence="3">Peptidase A1 domain-containing protein</fullName>
    </recommendedName>
</protein>
<proteinExistence type="inferred from homology"/>
<comment type="caution">
    <text evidence="4">The sequence shown here is derived from an EMBL/GenBank/DDBJ whole genome shotgun (WGS) entry which is preliminary data.</text>
</comment>
<dbReference type="Gene3D" id="2.40.70.10">
    <property type="entry name" value="Acid Proteases"/>
    <property type="match status" value="2"/>
</dbReference>
<keyword evidence="5" id="KW-1185">Reference proteome</keyword>
<evidence type="ECO:0000256" key="1">
    <source>
        <dbReference type="ARBA" id="ARBA00007447"/>
    </source>
</evidence>
<evidence type="ECO:0000256" key="2">
    <source>
        <dbReference type="PIRSR" id="PIRSR601461-2"/>
    </source>
</evidence>
<dbReference type="PANTHER" id="PTHR47966">
    <property type="entry name" value="BETA-SITE APP-CLEAVING ENZYME, ISOFORM A-RELATED"/>
    <property type="match status" value="1"/>
</dbReference>
<dbReference type="EMBL" id="JAAMPI010001885">
    <property type="protein sequence ID" value="KAF4621960.1"/>
    <property type="molecule type" value="Genomic_DNA"/>
</dbReference>
<evidence type="ECO:0000313" key="4">
    <source>
        <dbReference type="EMBL" id="KAF4621960.1"/>
    </source>
</evidence>
<dbReference type="GO" id="GO:0000324">
    <property type="term" value="C:fungal-type vacuole"/>
    <property type="evidence" value="ECO:0007669"/>
    <property type="project" value="TreeGrafter"/>
</dbReference>
<dbReference type="InterPro" id="IPR033121">
    <property type="entry name" value="PEPTIDASE_A1"/>
</dbReference>
<dbReference type="Pfam" id="PF00026">
    <property type="entry name" value="Asp"/>
    <property type="match status" value="1"/>
</dbReference>
<dbReference type="InterPro" id="IPR021109">
    <property type="entry name" value="Peptidase_aspartic_dom_sf"/>
</dbReference>
<accession>A0A8H4VVL7</accession>
<dbReference type="PROSITE" id="PS51767">
    <property type="entry name" value="PEPTIDASE_A1"/>
    <property type="match status" value="1"/>
</dbReference>
<keyword evidence="2" id="KW-1015">Disulfide bond</keyword>
<dbReference type="SUPFAM" id="SSF50630">
    <property type="entry name" value="Acid proteases"/>
    <property type="match status" value="1"/>
</dbReference>
<dbReference type="AlphaFoldDB" id="A0A8H4VVL7"/>
<reference evidence="4 5" key="1">
    <citation type="submission" date="2020-03" db="EMBL/GenBank/DDBJ databases">
        <title>Draft Genome Sequence of Cudoniella acicularis.</title>
        <authorList>
            <person name="Buettner E."/>
            <person name="Kellner H."/>
        </authorList>
    </citation>
    <scope>NUCLEOTIDE SEQUENCE [LARGE SCALE GENOMIC DNA]</scope>
    <source>
        <strain evidence="4 5">DSM 108380</strain>
    </source>
</reference>